<evidence type="ECO:0000313" key="3">
    <source>
        <dbReference type="Proteomes" id="UP001142055"/>
    </source>
</evidence>
<comment type="caution">
    <text evidence="2">The sequence shown here is derived from an EMBL/GenBank/DDBJ whole genome shotgun (WGS) entry which is preliminary data.</text>
</comment>
<accession>A0A9Q0LZK8</accession>
<sequence>MDSSPSKSSSSSDTTIIAAHSKRSSSFEDTEQPIRIKRTYDDVEELEKTLKKWSIDDYYEGEEEEEEMEVEIDRTKRIKKRECKFCKYRYINPESKYIPDTDHETLECENCTMADPMIKNFKNLAKMVHEMRNANSHNKSTSMKPNTKVLNLIKLTKRDINNALKYNVKINIDLEIKALEKILNGLKMASKKIHNINFNIGIDFAGTLLISAQNYKKDPKQNTFLKYLEKAFITGSEALCAKKAATIGSAVAGPVGKIGGYLLGHMTGEYLSKSLIEQTLTLFDN</sequence>
<dbReference type="EMBL" id="JAPWDV010000004">
    <property type="protein sequence ID" value="KAJ6215998.1"/>
    <property type="molecule type" value="Genomic_DNA"/>
</dbReference>
<evidence type="ECO:0000256" key="1">
    <source>
        <dbReference type="SAM" id="MobiDB-lite"/>
    </source>
</evidence>
<name>A0A9Q0LZK8_BLOTA</name>
<keyword evidence="3" id="KW-1185">Reference proteome</keyword>
<feature type="region of interest" description="Disordered" evidence="1">
    <location>
        <begin position="1"/>
        <end position="31"/>
    </location>
</feature>
<evidence type="ECO:0000313" key="2">
    <source>
        <dbReference type="EMBL" id="KAJ6215998.1"/>
    </source>
</evidence>
<feature type="compositionally biased region" description="Low complexity" evidence="1">
    <location>
        <begin position="1"/>
        <end position="12"/>
    </location>
</feature>
<proteinExistence type="predicted"/>
<dbReference type="Proteomes" id="UP001142055">
    <property type="component" value="Chromosome 4"/>
</dbReference>
<organism evidence="2 3">
    <name type="scientific">Blomia tropicalis</name>
    <name type="common">Mite</name>
    <dbReference type="NCBI Taxonomy" id="40697"/>
    <lineage>
        <taxon>Eukaryota</taxon>
        <taxon>Metazoa</taxon>
        <taxon>Ecdysozoa</taxon>
        <taxon>Arthropoda</taxon>
        <taxon>Chelicerata</taxon>
        <taxon>Arachnida</taxon>
        <taxon>Acari</taxon>
        <taxon>Acariformes</taxon>
        <taxon>Sarcoptiformes</taxon>
        <taxon>Astigmata</taxon>
        <taxon>Glycyphagoidea</taxon>
        <taxon>Echimyopodidae</taxon>
        <taxon>Blomia</taxon>
    </lineage>
</organism>
<gene>
    <name evidence="2" type="ORF">RDWZM_010498</name>
</gene>
<protein>
    <submittedName>
        <fullName evidence="2">Uncharacterized protein</fullName>
    </submittedName>
</protein>
<dbReference type="AlphaFoldDB" id="A0A9Q0LZK8"/>
<reference evidence="2" key="1">
    <citation type="submission" date="2022-12" db="EMBL/GenBank/DDBJ databases">
        <title>Genome assemblies of Blomia tropicalis.</title>
        <authorList>
            <person name="Cui Y."/>
        </authorList>
    </citation>
    <scope>NUCLEOTIDE SEQUENCE</scope>
    <source>
        <tissue evidence="2">Adult mites</tissue>
    </source>
</reference>